<accession>A0A073B0B4</accession>
<name>A0A073B0B4_9PSEU</name>
<proteinExistence type="predicted"/>
<protein>
    <submittedName>
        <fullName evidence="1">Uncharacterized protein</fullName>
    </submittedName>
</protein>
<evidence type="ECO:0000313" key="1">
    <source>
        <dbReference type="EMBL" id="KEI44717.1"/>
    </source>
</evidence>
<evidence type="ECO:0000313" key="2">
    <source>
        <dbReference type="Proteomes" id="UP000031419"/>
    </source>
</evidence>
<keyword evidence="2" id="KW-1185">Reference proteome</keyword>
<dbReference type="AlphaFoldDB" id="A0A073B0B4"/>
<dbReference type="Proteomes" id="UP000031419">
    <property type="component" value="Unassembled WGS sequence"/>
</dbReference>
<reference evidence="1 2" key="1">
    <citation type="submission" date="2014-06" db="EMBL/GenBank/DDBJ databases">
        <title>Saccharopolyspora rectivirgula DSM-43113 Genome sequencing.</title>
        <authorList>
            <person name="Barrera C."/>
            <person name="Millon L."/>
            <person name="Rognon B."/>
            <person name="Zaugg C."/>
            <person name="Monod M."/>
        </authorList>
    </citation>
    <scope>NUCLEOTIDE SEQUENCE [LARGE SCALE GENOMIC DNA]</scope>
    <source>
        <strain evidence="1 2">DSM 43113</strain>
    </source>
</reference>
<dbReference type="EMBL" id="JNVU01000020">
    <property type="protein sequence ID" value="KEI44717.1"/>
    <property type="molecule type" value="Genomic_DNA"/>
</dbReference>
<sequence>MGLAKLILDCLSPRADGCLKTLTRVSDVSVDGKSSSAPADGSHRGEDSEFFSRDYFRFASGAIGVLGYCDAEEGSEGCAGLIFRFPGVVEDVHAQGGADHIGNGCPELLGSSSAVFILLELVVVQDEVGTFS</sequence>
<organism evidence="1 2">
    <name type="scientific">Saccharopolyspora rectivirgula</name>
    <dbReference type="NCBI Taxonomy" id="28042"/>
    <lineage>
        <taxon>Bacteria</taxon>
        <taxon>Bacillati</taxon>
        <taxon>Actinomycetota</taxon>
        <taxon>Actinomycetes</taxon>
        <taxon>Pseudonocardiales</taxon>
        <taxon>Pseudonocardiaceae</taxon>
        <taxon>Saccharopolyspora</taxon>
    </lineage>
</organism>
<comment type="caution">
    <text evidence="1">The sequence shown here is derived from an EMBL/GenBank/DDBJ whole genome shotgun (WGS) entry which is preliminary data.</text>
</comment>
<gene>
    <name evidence="1" type="ORF">GU90_07975</name>
</gene>